<sequence>INLLDRRIKIINHRDINIKNIIDIEFRNDGNELLILSKQDKNILYVYGLEDFSVLRKYEDVNGFCYVLSYIVFTRNNSIYMYDDNLVRKREGVDGMIIDFISHNNDIVVLTDKNIYNINIRKEEANFVFSRCRELFVKLRNKFAGDTNMQLGDVCILKDCHFINNNLLFCDNRLYLLSDKKIALYFDFQYKINYIGMSVCNNFIIFSTKSRVTVINVVSRLVLFEIHEEMVLSASMCLYNDRIILFTDNELIEYSGKGVLIERYKLEDILLRDFEFRSIFIPDCINKCLNKENDNIKQTNKENNEKNKGKYNIVESTIIDDNIYVNTKKCLSVINLATKELLRNYRINEDCSSNIDIFKVQNDIIGFIVVNSSTLEESRSYHKIYFYNIFTNKLCGETEGENFEFIGDKIIISKNNNLELFYLTNKNIETNIITERENCIYSNTQNITKDGIINECVELIGFLEYEENFEQ</sequence>
<dbReference type="SUPFAM" id="SSF50969">
    <property type="entry name" value="YVTN repeat-like/Quinoprotein amine dehydrogenase"/>
    <property type="match status" value="1"/>
</dbReference>
<dbReference type="InParanoid" id="S7XUV6"/>
<dbReference type="Proteomes" id="UP000014978">
    <property type="component" value="Unassembled WGS sequence"/>
</dbReference>
<protein>
    <submittedName>
        <fullName evidence="1">Uncharacterized protein</fullName>
    </submittedName>
</protein>
<name>S7XUV6_SPRLO</name>
<evidence type="ECO:0000313" key="2">
    <source>
        <dbReference type="Proteomes" id="UP000014978"/>
    </source>
</evidence>
<feature type="non-terminal residue" evidence="1">
    <location>
        <position position="1"/>
    </location>
</feature>
<accession>S7XUV6</accession>
<comment type="caution">
    <text evidence="1">The sequence shown here is derived from an EMBL/GenBank/DDBJ whole genome shotgun (WGS) entry which is preliminary data.</text>
</comment>
<proteinExistence type="predicted"/>
<dbReference type="AlphaFoldDB" id="S7XUV6"/>
<dbReference type="VEuPathDB" id="MicrosporidiaDB:SLOPH_1222"/>
<dbReference type="InterPro" id="IPR011044">
    <property type="entry name" value="Quino_amine_DH_bsu"/>
</dbReference>
<organism evidence="1 2">
    <name type="scientific">Spraguea lophii (strain 42_110)</name>
    <name type="common">Microsporidian parasite</name>
    <dbReference type="NCBI Taxonomy" id="1358809"/>
    <lineage>
        <taxon>Eukaryota</taxon>
        <taxon>Fungi</taxon>
        <taxon>Fungi incertae sedis</taxon>
        <taxon>Microsporidia</taxon>
        <taxon>Spragueidae</taxon>
        <taxon>Spraguea</taxon>
    </lineage>
</organism>
<keyword evidence="2" id="KW-1185">Reference proteome</keyword>
<dbReference type="HOGENOM" id="CLU_580848_0_0_1"/>
<reference evidence="2" key="1">
    <citation type="journal article" date="2013" name="PLoS Genet.">
        <title>The genome of Spraguea lophii and the basis of host-microsporidian interactions.</title>
        <authorList>
            <person name="Campbell S.E."/>
            <person name="Williams T.A."/>
            <person name="Yousuf A."/>
            <person name="Soanes D.M."/>
            <person name="Paszkiewicz K.H."/>
            <person name="Williams B.A.P."/>
        </authorList>
    </citation>
    <scope>NUCLEOTIDE SEQUENCE [LARGE SCALE GENOMIC DNA]</scope>
    <source>
        <strain evidence="2">42_110</strain>
    </source>
</reference>
<dbReference type="EMBL" id="ATCN01000166">
    <property type="protein sequence ID" value="EPR79663.1"/>
    <property type="molecule type" value="Genomic_DNA"/>
</dbReference>
<gene>
    <name evidence="1" type="ORF">SLOPH_1222</name>
</gene>
<evidence type="ECO:0000313" key="1">
    <source>
        <dbReference type="EMBL" id="EPR79663.1"/>
    </source>
</evidence>